<evidence type="ECO:0000256" key="2">
    <source>
        <dbReference type="ARBA" id="ARBA00022571"/>
    </source>
</evidence>
<dbReference type="InterPro" id="IPR037528">
    <property type="entry name" value="ArgB"/>
</dbReference>
<dbReference type="EMBL" id="PDOD01000001">
    <property type="protein sequence ID" value="PYZ95133.1"/>
    <property type="molecule type" value="Genomic_DNA"/>
</dbReference>
<dbReference type="AlphaFoldDB" id="A0A323TRG6"/>
<feature type="site" description="Transition state stabilizer" evidence="9">
    <location>
        <position position="7"/>
    </location>
</feature>
<evidence type="ECO:0000313" key="12">
    <source>
        <dbReference type="Proteomes" id="UP000248214"/>
    </source>
</evidence>
<name>A0A323TRG6_9BACI</name>
<dbReference type="SUPFAM" id="SSF53633">
    <property type="entry name" value="Carbamate kinase-like"/>
    <property type="match status" value="1"/>
</dbReference>
<evidence type="ECO:0000256" key="7">
    <source>
        <dbReference type="ARBA" id="ARBA00022840"/>
    </source>
</evidence>
<keyword evidence="12" id="KW-1185">Reference proteome</keyword>
<comment type="function">
    <text evidence="9">Catalyzes the ATP-dependent phosphorylation of N-acetyl-L-glutamate.</text>
</comment>
<feature type="binding site" evidence="9">
    <location>
        <begin position="41"/>
        <end position="42"/>
    </location>
    <ligand>
        <name>substrate</name>
    </ligand>
</feature>
<dbReference type="UniPathway" id="UPA00068">
    <property type="reaction ID" value="UER00107"/>
</dbReference>
<comment type="pathway">
    <text evidence="1 9">Amino-acid biosynthesis; L-arginine biosynthesis; N(2)-acetyl-L-ornithine from L-glutamate: step 2/4.</text>
</comment>
<dbReference type="GO" id="GO:0005524">
    <property type="term" value="F:ATP binding"/>
    <property type="evidence" value="ECO:0007669"/>
    <property type="project" value="UniProtKB-UniRule"/>
</dbReference>
<dbReference type="InterPro" id="IPR036393">
    <property type="entry name" value="AceGlu_kinase-like_sf"/>
</dbReference>
<comment type="catalytic activity">
    <reaction evidence="8 9">
        <text>N-acetyl-L-glutamate + ATP = N-acetyl-L-glutamyl 5-phosphate + ADP</text>
        <dbReference type="Rhea" id="RHEA:14629"/>
        <dbReference type="ChEBI" id="CHEBI:30616"/>
        <dbReference type="ChEBI" id="CHEBI:44337"/>
        <dbReference type="ChEBI" id="CHEBI:57936"/>
        <dbReference type="ChEBI" id="CHEBI:456216"/>
        <dbReference type="EC" id="2.7.2.8"/>
    </reaction>
</comment>
<sequence length="264" mass="28249">MTFIIIKIGGSVLNKLSDSFYETLVKMKQETDYQPVLVHGGGPEITEALKKWEISSTFVNGLRVTTDEVLKIAEMVLSGSLNKRIVSNIQRIGGKSIGLSGIDGPLLTVSQVDPRLGFVGKVESVNPAWLHSIFGQGAIPVISPIGIDPSGQKYNINADMAAASIAIALNGKLAFISDIPGVMEETEQGSIVHPKLTKVQINRLIEKGVITGGMIPKVQSALSVLEAGVKEAVILNGSKPKDLLTYMDGLDAGTRIIREEVYNV</sequence>
<dbReference type="OrthoDB" id="9803155at2"/>
<comment type="caution">
    <text evidence="11">The sequence shown here is derived from an EMBL/GenBank/DDBJ whole genome shotgun (WGS) entry which is preliminary data.</text>
</comment>
<protein>
    <recommendedName>
        <fullName evidence="9">Acetylglutamate kinase</fullName>
        <ecNumber evidence="9">2.7.2.8</ecNumber>
    </recommendedName>
    <alternativeName>
        <fullName evidence="9">N-acetyl-L-glutamate 5-phosphotransferase</fullName>
    </alternativeName>
    <alternativeName>
        <fullName evidence="9">NAG kinase</fullName>
        <shortName evidence="9">NAGK</shortName>
    </alternativeName>
</protein>
<keyword evidence="7 9" id="KW-0067">ATP-binding</keyword>
<keyword evidence="9" id="KW-0963">Cytoplasm</keyword>
<dbReference type="Proteomes" id="UP000248214">
    <property type="component" value="Unassembled WGS sequence"/>
</dbReference>
<evidence type="ECO:0000256" key="5">
    <source>
        <dbReference type="ARBA" id="ARBA00022741"/>
    </source>
</evidence>
<dbReference type="GO" id="GO:0003991">
    <property type="term" value="F:acetylglutamate kinase activity"/>
    <property type="evidence" value="ECO:0007669"/>
    <property type="project" value="UniProtKB-UniRule"/>
</dbReference>
<dbReference type="EC" id="2.7.2.8" evidence="9"/>
<dbReference type="CDD" id="cd04238">
    <property type="entry name" value="AAK_NAGK-like"/>
    <property type="match status" value="1"/>
</dbReference>
<dbReference type="NCBIfam" id="TIGR00761">
    <property type="entry name" value="argB"/>
    <property type="match status" value="1"/>
</dbReference>
<dbReference type="Gene3D" id="3.40.1160.10">
    <property type="entry name" value="Acetylglutamate kinase-like"/>
    <property type="match status" value="1"/>
</dbReference>
<keyword evidence="5 9" id="KW-0547">Nucleotide-binding</keyword>
<dbReference type="FunFam" id="3.40.1160.10:FF:000004">
    <property type="entry name" value="Acetylglutamate kinase"/>
    <property type="match status" value="1"/>
</dbReference>
<reference evidence="11 12" key="1">
    <citation type="submission" date="2017-10" db="EMBL/GenBank/DDBJ databases">
        <title>Bacillus sp. nov., a halophilic bacterium isolated from a Keqin Lake.</title>
        <authorList>
            <person name="Wang H."/>
        </authorList>
    </citation>
    <scope>NUCLEOTIDE SEQUENCE [LARGE SCALE GENOMIC DNA]</scope>
    <source>
        <strain evidence="11 12">KQ-12</strain>
    </source>
</reference>
<keyword evidence="3 9" id="KW-0028">Amino-acid biosynthesis</keyword>
<dbReference type="RefSeq" id="WP_110608768.1">
    <property type="nucleotide sequence ID" value="NZ_PDOD01000001.1"/>
</dbReference>
<dbReference type="HAMAP" id="MF_00082">
    <property type="entry name" value="ArgB"/>
    <property type="match status" value="1"/>
</dbReference>
<evidence type="ECO:0000313" key="11">
    <source>
        <dbReference type="EMBL" id="PYZ95133.1"/>
    </source>
</evidence>
<dbReference type="GO" id="GO:0005737">
    <property type="term" value="C:cytoplasm"/>
    <property type="evidence" value="ECO:0007669"/>
    <property type="project" value="UniProtKB-SubCell"/>
</dbReference>
<feature type="site" description="Transition state stabilizer" evidence="9">
    <location>
        <position position="217"/>
    </location>
</feature>
<feature type="binding site" evidence="9">
    <location>
        <position position="155"/>
    </location>
    <ligand>
        <name>substrate</name>
    </ligand>
</feature>
<dbReference type="PANTHER" id="PTHR23342">
    <property type="entry name" value="N-ACETYLGLUTAMATE SYNTHASE"/>
    <property type="match status" value="1"/>
</dbReference>
<keyword evidence="2 9" id="KW-0055">Arginine biosynthesis</keyword>
<dbReference type="InterPro" id="IPR004662">
    <property type="entry name" value="AcgluKinase_fam"/>
</dbReference>
<dbReference type="InterPro" id="IPR001048">
    <property type="entry name" value="Asp/Glu/Uridylate_kinase"/>
</dbReference>
<dbReference type="PANTHER" id="PTHR23342:SF0">
    <property type="entry name" value="N-ACETYLGLUTAMATE SYNTHASE, MITOCHONDRIAL"/>
    <property type="match status" value="1"/>
</dbReference>
<accession>A0A323TRG6</accession>
<comment type="similarity">
    <text evidence="9">Belongs to the acetylglutamate kinase family. ArgB subfamily.</text>
</comment>
<evidence type="ECO:0000256" key="1">
    <source>
        <dbReference type="ARBA" id="ARBA00004828"/>
    </source>
</evidence>
<feature type="domain" description="Aspartate/glutamate/uridylate kinase" evidence="10">
    <location>
        <begin position="3"/>
        <end position="236"/>
    </location>
</feature>
<evidence type="ECO:0000256" key="6">
    <source>
        <dbReference type="ARBA" id="ARBA00022777"/>
    </source>
</evidence>
<evidence type="ECO:0000256" key="4">
    <source>
        <dbReference type="ARBA" id="ARBA00022679"/>
    </source>
</evidence>
<feature type="binding site" evidence="9">
    <location>
        <position position="63"/>
    </location>
    <ligand>
        <name>substrate</name>
    </ligand>
</feature>
<comment type="subcellular location">
    <subcellularLocation>
        <location evidence="9">Cytoplasm</location>
    </subcellularLocation>
</comment>
<keyword evidence="6 9" id="KW-0418">Kinase</keyword>
<dbReference type="GO" id="GO:0042450">
    <property type="term" value="P:L-arginine biosynthetic process via ornithine"/>
    <property type="evidence" value="ECO:0007669"/>
    <property type="project" value="UniProtKB-UniRule"/>
</dbReference>
<evidence type="ECO:0000259" key="10">
    <source>
        <dbReference type="Pfam" id="PF00696"/>
    </source>
</evidence>
<dbReference type="PIRSF" id="PIRSF000728">
    <property type="entry name" value="NAGK"/>
    <property type="match status" value="1"/>
</dbReference>
<keyword evidence="4 9" id="KW-0808">Transferase</keyword>
<evidence type="ECO:0000256" key="3">
    <source>
        <dbReference type="ARBA" id="ARBA00022605"/>
    </source>
</evidence>
<organism evidence="11 12">
    <name type="scientific">Salipaludibacillus keqinensis</name>
    <dbReference type="NCBI Taxonomy" id="2045207"/>
    <lineage>
        <taxon>Bacteria</taxon>
        <taxon>Bacillati</taxon>
        <taxon>Bacillota</taxon>
        <taxon>Bacilli</taxon>
        <taxon>Bacillales</taxon>
        <taxon>Bacillaceae</taxon>
    </lineage>
</organism>
<evidence type="ECO:0000256" key="8">
    <source>
        <dbReference type="ARBA" id="ARBA00048141"/>
    </source>
</evidence>
<proteinExistence type="inferred from homology"/>
<evidence type="ECO:0000256" key="9">
    <source>
        <dbReference type="HAMAP-Rule" id="MF_00082"/>
    </source>
</evidence>
<dbReference type="Pfam" id="PF00696">
    <property type="entry name" value="AA_kinase"/>
    <property type="match status" value="1"/>
</dbReference>
<gene>
    <name evidence="9 11" type="primary">argB</name>
    <name evidence="11" type="ORF">CR194_06360</name>
</gene>